<dbReference type="KEGG" id="dtm:BJL86_3061"/>
<feature type="region of interest" description="Disordered" evidence="1">
    <location>
        <begin position="66"/>
        <end position="118"/>
    </location>
</feature>
<proteinExistence type="predicted"/>
<keyword evidence="2" id="KW-0472">Membrane</keyword>
<dbReference type="InterPro" id="IPR021424">
    <property type="entry name" value="PorA"/>
</dbReference>
<keyword evidence="2" id="KW-0812">Transmembrane</keyword>
<evidence type="ECO:0000313" key="3">
    <source>
        <dbReference type="EMBL" id="ANI93820.1"/>
    </source>
</evidence>
<gene>
    <name evidence="3" type="ORF">BJL86_3061</name>
</gene>
<evidence type="ECO:0000256" key="2">
    <source>
        <dbReference type="SAM" id="Phobius"/>
    </source>
</evidence>
<keyword evidence="4" id="KW-1185">Reference proteome</keyword>
<evidence type="ECO:0008006" key="5">
    <source>
        <dbReference type="Google" id="ProtNLM"/>
    </source>
</evidence>
<name>A0A173LRM0_9ACTN</name>
<keyword evidence="2" id="KW-1133">Transmembrane helix</keyword>
<accession>A0A173LRM0</accession>
<dbReference type="EMBL" id="CP015961">
    <property type="protein sequence ID" value="ANI93820.1"/>
    <property type="molecule type" value="Genomic_DNA"/>
</dbReference>
<reference evidence="3 4" key="1">
    <citation type="submission" date="2016-06" db="EMBL/GenBank/DDBJ databases">
        <title>Complete genome sequence of a saline-alkali tolerant type strain Dietzia timorensis ID05-A0528T.</title>
        <authorList>
            <person name="Wu X."/>
        </authorList>
    </citation>
    <scope>NUCLEOTIDE SEQUENCE [LARGE SCALE GENOMIC DNA]</scope>
    <source>
        <strain evidence="3 4">ID05-A0528</strain>
    </source>
</reference>
<evidence type="ECO:0000256" key="1">
    <source>
        <dbReference type="SAM" id="MobiDB-lite"/>
    </source>
</evidence>
<dbReference type="RefSeq" id="WP_075845080.1">
    <property type="nucleotide sequence ID" value="NZ_CP015961.1"/>
</dbReference>
<sequence>MTSHSPRGSKTRLALPAIFFGLGAFLITLALMLVFAVVPSQKVTPLDLDSLTITEEAPANLLVGANFAAGEPTPGNAEREECRPPSPEEEGEGEDAEAPAEGEGEEAQPEEAPEDAPLPMSCFMEAGVPTVAQRQVYAVEPGDKDTVTFQASQSVLRQDRLDEGDEEGALVQATKDRVTMDRKTAEPIEGNNGSVELVDAETTGEAPAEFHREGLQYKWPFDPKEEDYDYFDASTFTTNPIHFVEESEVDGVPVNVYRQEVGPINMYDSIAAHFQAINPGFSQAVNSILASYRISGTAGAWGLDGDPNREVRMNRFYTNERTISVSKSTGQILKGREDQFQFFAEDQGAADEFFADKAAVEQEKQQPTRTAFSYVGAWDQPTIDRAVERSQESDSRVTLYGRTLPISLGIIGLLFIVGGFFVTRRKN</sequence>
<feature type="compositionally biased region" description="Acidic residues" evidence="1">
    <location>
        <begin position="87"/>
        <end position="114"/>
    </location>
</feature>
<evidence type="ECO:0000313" key="4">
    <source>
        <dbReference type="Proteomes" id="UP000186104"/>
    </source>
</evidence>
<dbReference type="Proteomes" id="UP000186104">
    <property type="component" value="Chromosome"/>
</dbReference>
<dbReference type="Pfam" id="PF11271">
    <property type="entry name" value="PorA"/>
    <property type="match status" value="1"/>
</dbReference>
<dbReference type="OrthoDB" id="153031at2"/>
<protein>
    <recommendedName>
        <fullName evidence="5">DUF3068 domain-containing protein</fullName>
    </recommendedName>
</protein>
<organism evidence="3 4">
    <name type="scientific">Dietzia timorensis</name>
    <dbReference type="NCBI Taxonomy" id="499555"/>
    <lineage>
        <taxon>Bacteria</taxon>
        <taxon>Bacillati</taxon>
        <taxon>Actinomycetota</taxon>
        <taxon>Actinomycetes</taxon>
        <taxon>Mycobacteriales</taxon>
        <taxon>Dietziaceae</taxon>
        <taxon>Dietzia</taxon>
    </lineage>
</organism>
<dbReference type="AlphaFoldDB" id="A0A173LRM0"/>
<feature type="transmembrane region" description="Helical" evidence="2">
    <location>
        <begin position="399"/>
        <end position="422"/>
    </location>
</feature>
<dbReference type="STRING" id="499555.BJL86_3061"/>